<protein>
    <submittedName>
        <fullName evidence="2">Putative 5.3 kDa protein</fullName>
    </submittedName>
</protein>
<evidence type="ECO:0000256" key="1">
    <source>
        <dbReference type="SAM" id="SignalP"/>
    </source>
</evidence>
<name>A0A147BTR5_IXORI</name>
<evidence type="ECO:0000313" key="2">
    <source>
        <dbReference type="EMBL" id="JAR94169.1"/>
    </source>
</evidence>
<proteinExistence type="predicted"/>
<reference evidence="2" key="1">
    <citation type="journal article" date="2018" name="PLoS Negl. Trop. Dis.">
        <title>Sialome diversity of ticks revealed by RNAseq of single tick salivary glands.</title>
        <authorList>
            <person name="Perner J."/>
            <person name="Kropackova S."/>
            <person name="Kopacek P."/>
            <person name="Ribeiro J.M."/>
        </authorList>
    </citation>
    <scope>NUCLEOTIDE SEQUENCE</scope>
    <source>
        <strain evidence="2">Siblings of single egg batch collected in Ceske Budejovice</strain>
        <tissue evidence="2">Salivary glands</tissue>
    </source>
</reference>
<accession>A0A147BTR5</accession>
<organism evidence="2">
    <name type="scientific">Ixodes ricinus</name>
    <name type="common">Common tick</name>
    <name type="synonym">Acarus ricinus</name>
    <dbReference type="NCBI Taxonomy" id="34613"/>
    <lineage>
        <taxon>Eukaryota</taxon>
        <taxon>Metazoa</taxon>
        <taxon>Ecdysozoa</taxon>
        <taxon>Arthropoda</taxon>
        <taxon>Chelicerata</taxon>
        <taxon>Arachnida</taxon>
        <taxon>Acari</taxon>
        <taxon>Parasitiformes</taxon>
        <taxon>Ixodida</taxon>
        <taxon>Ixodoidea</taxon>
        <taxon>Ixodidae</taxon>
        <taxon>Ixodinae</taxon>
        <taxon>Ixodes</taxon>
    </lineage>
</organism>
<feature type="chain" id="PRO_5007542865" evidence="1">
    <location>
        <begin position="23"/>
        <end position="67"/>
    </location>
</feature>
<keyword evidence="1" id="KW-0732">Signal</keyword>
<feature type="signal peptide" evidence="1">
    <location>
        <begin position="1"/>
        <end position="22"/>
    </location>
</feature>
<dbReference type="AlphaFoldDB" id="A0A147BTR5"/>
<sequence>MRALAIFIITLLLLESLYLAECQGRHRNRDTDRRPPPCSRVCNSPSDCGPPCPKCVGGIWTSYQCKE</sequence>
<dbReference type="EMBL" id="GEGO01001235">
    <property type="protein sequence ID" value="JAR94169.1"/>
    <property type="molecule type" value="Transcribed_RNA"/>
</dbReference>